<protein>
    <recommendedName>
        <fullName evidence="5">Yippee domain-containing protein</fullName>
    </recommendedName>
</protein>
<gene>
    <name evidence="6" type="ORF">PBRA_007812</name>
    <name evidence="7" type="ORF">PLBR_LOCUS7414</name>
</gene>
<evidence type="ECO:0000256" key="3">
    <source>
        <dbReference type="ARBA" id="ARBA00022833"/>
    </source>
</evidence>
<feature type="domain" description="Yippee" evidence="5">
    <location>
        <begin position="15"/>
        <end position="112"/>
    </location>
</feature>
<sequence length="171" mass="18951">MGVVLRQYLTGTRSDLVLCKHCGVHLTVKHHLHSRNFVASSGQAFLFDAVVNLRTAEPVKQRLRTGIHIISAIFCLACDAELGWKYIEADDEDQRYKVGRYILEQARIVVVPRKGPLSRDLDDSSGSSDSDHDNAVHIGGHDDASDDDDSVDLDDDSDDDDDDDEPGTNFL</sequence>
<evidence type="ECO:0000256" key="4">
    <source>
        <dbReference type="SAM" id="MobiDB-lite"/>
    </source>
</evidence>
<evidence type="ECO:0000259" key="5">
    <source>
        <dbReference type="PROSITE" id="PS51792"/>
    </source>
</evidence>
<dbReference type="Proteomes" id="UP000290189">
    <property type="component" value="Unassembled WGS sequence"/>
</dbReference>
<dbReference type="OrthoDB" id="6407410at2759"/>
<dbReference type="InterPro" id="IPR034751">
    <property type="entry name" value="Yippee"/>
</dbReference>
<comment type="similarity">
    <text evidence="1">Belongs to the yippee family.</text>
</comment>
<dbReference type="PANTHER" id="PTHR13848">
    <property type="entry name" value="PROTEIN YIPPEE-LIKE CG15309-RELATED"/>
    <property type="match status" value="1"/>
</dbReference>
<keyword evidence="2" id="KW-0479">Metal-binding</keyword>
<organism evidence="6 8">
    <name type="scientific">Plasmodiophora brassicae</name>
    <name type="common">Clubroot disease agent</name>
    <dbReference type="NCBI Taxonomy" id="37360"/>
    <lineage>
        <taxon>Eukaryota</taxon>
        <taxon>Sar</taxon>
        <taxon>Rhizaria</taxon>
        <taxon>Endomyxa</taxon>
        <taxon>Phytomyxea</taxon>
        <taxon>Plasmodiophorida</taxon>
        <taxon>Plasmodiophoridae</taxon>
        <taxon>Plasmodiophora</taxon>
    </lineage>
</organism>
<feature type="compositionally biased region" description="Acidic residues" evidence="4">
    <location>
        <begin position="144"/>
        <end position="171"/>
    </location>
</feature>
<keyword evidence="7" id="KW-0496">Mitochondrion</keyword>
<dbReference type="InterPro" id="IPR039058">
    <property type="entry name" value="Yippee_fam"/>
</dbReference>
<dbReference type="Pfam" id="PF03226">
    <property type="entry name" value="Yippee-Mis18"/>
    <property type="match status" value="1"/>
</dbReference>
<keyword evidence="3" id="KW-0862">Zinc</keyword>
<dbReference type="InterPro" id="IPR004910">
    <property type="entry name" value="Yippee/Mis18/Cereblon"/>
</dbReference>
<proteinExistence type="inferred from homology"/>
<dbReference type="EMBL" id="CDSF01000097">
    <property type="protein sequence ID" value="CEP00078.1"/>
    <property type="molecule type" value="Genomic_DNA"/>
</dbReference>
<keyword evidence="8" id="KW-1185">Reference proteome</keyword>
<name>A0A0G4IXK2_PLABS</name>
<dbReference type="STRING" id="37360.A0A0G4IXK2"/>
<dbReference type="PROSITE" id="PS51792">
    <property type="entry name" value="YIPPEE"/>
    <property type="match status" value="1"/>
</dbReference>
<geneLocation type="mitochondrion" evidence="7"/>
<evidence type="ECO:0000313" key="8">
    <source>
        <dbReference type="Proteomes" id="UP000039324"/>
    </source>
</evidence>
<reference evidence="7 9" key="2">
    <citation type="submission" date="2018-03" db="EMBL/GenBank/DDBJ databases">
        <authorList>
            <person name="Fogelqvist J."/>
        </authorList>
    </citation>
    <scope>NUCLEOTIDE SEQUENCE [LARGE SCALE GENOMIC DNA]</scope>
</reference>
<evidence type="ECO:0000313" key="6">
    <source>
        <dbReference type="EMBL" id="CEP00078.1"/>
    </source>
</evidence>
<evidence type="ECO:0000256" key="2">
    <source>
        <dbReference type="ARBA" id="ARBA00022723"/>
    </source>
</evidence>
<evidence type="ECO:0000313" key="7">
    <source>
        <dbReference type="EMBL" id="SPR00199.1"/>
    </source>
</evidence>
<dbReference type="AlphaFoldDB" id="A0A0G4IXK2"/>
<dbReference type="Proteomes" id="UP000039324">
    <property type="component" value="Unassembled WGS sequence"/>
</dbReference>
<accession>A0A0G4IXK2</accession>
<evidence type="ECO:0000313" key="9">
    <source>
        <dbReference type="Proteomes" id="UP000290189"/>
    </source>
</evidence>
<evidence type="ECO:0000256" key="1">
    <source>
        <dbReference type="ARBA" id="ARBA00005613"/>
    </source>
</evidence>
<feature type="region of interest" description="Disordered" evidence="4">
    <location>
        <begin position="116"/>
        <end position="171"/>
    </location>
</feature>
<dbReference type="GO" id="GO:0046872">
    <property type="term" value="F:metal ion binding"/>
    <property type="evidence" value="ECO:0007669"/>
    <property type="project" value="UniProtKB-KW"/>
</dbReference>
<dbReference type="EMBL" id="OVEO01000013">
    <property type="protein sequence ID" value="SPR00199.1"/>
    <property type="molecule type" value="Genomic_DNA"/>
</dbReference>
<reference evidence="6 8" key="1">
    <citation type="submission" date="2015-02" db="EMBL/GenBank/DDBJ databases">
        <authorList>
            <person name="Chooi Y.-H."/>
        </authorList>
    </citation>
    <scope>NUCLEOTIDE SEQUENCE [LARGE SCALE GENOMIC DNA]</scope>
    <source>
        <strain evidence="6">E3</strain>
    </source>
</reference>
<feature type="compositionally biased region" description="Basic and acidic residues" evidence="4">
    <location>
        <begin position="129"/>
        <end position="143"/>
    </location>
</feature>